<keyword evidence="3" id="KW-0378">Hydrolase</keyword>
<dbReference type="RefSeq" id="XP_041158763.1">
    <property type="nucleotide sequence ID" value="XM_041311025.1"/>
</dbReference>
<keyword evidence="2" id="KW-0645">Protease</keyword>
<protein>
    <recommendedName>
        <fullName evidence="5">Ubiquitin-like protease family profile domain-containing protein</fullName>
    </recommendedName>
</protein>
<dbReference type="GO" id="GO:0008234">
    <property type="term" value="F:cysteine-type peptidase activity"/>
    <property type="evidence" value="ECO:0007669"/>
    <property type="project" value="InterPro"/>
</dbReference>
<evidence type="ECO:0000256" key="1">
    <source>
        <dbReference type="ARBA" id="ARBA00005234"/>
    </source>
</evidence>
<dbReference type="Proteomes" id="UP000719766">
    <property type="component" value="Unassembled WGS sequence"/>
</dbReference>
<dbReference type="GO" id="GO:0006508">
    <property type="term" value="P:proteolysis"/>
    <property type="evidence" value="ECO:0007669"/>
    <property type="project" value="UniProtKB-KW"/>
</dbReference>
<name>A0A9P7ANU0_9AGAM</name>
<reference evidence="6" key="1">
    <citation type="journal article" date="2020" name="New Phytol.">
        <title>Comparative genomics reveals dynamic genome evolution in host specialist ectomycorrhizal fungi.</title>
        <authorList>
            <person name="Lofgren L.A."/>
            <person name="Nguyen N.H."/>
            <person name="Vilgalys R."/>
            <person name="Ruytinx J."/>
            <person name="Liao H.L."/>
            <person name="Branco S."/>
            <person name="Kuo A."/>
            <person name="LaButti K."/>
            <person name="Lipzen A."/>
            <person name="Andreopoulos W."/>
            <person name="Pangilinan J."/>
            <person name="Riley R."/>
            <person name="Hundley H."/>
            <person name="Na H."/>
            <person name="Barry K."/>
            <person name="Grigoriev I.V."/>
            <person name="Stajich J.E."/>
            <person name="Kennedy P.G."/>
        </authorList>
    </citation>
    <scope>NUCLEOTIDE SEQUENCE</scope>
    <source>
        <strain evidence="6">S12</strain>
    </source>
</reference>
<feature type="domain" description="Ubiquitin-like protease family profile" evidence="5">
    <location>
        <begin position="83"/>
        <end position="251"/>
    </location>
</feature>
<dbReference type="GO" id="GO:0019783">
    <property type="term" value="F:ubiquitin-like protein peptidase activity"/>
    <property type="evidence" value="ECO:0007669"/>
    <property type="project" value="UniProtKB-ARBA"/>
</dbReference>
<keyword evidence="7" id="KW-1185">Reference proteome</keyword>
<dbReference type="AlphaFoldDB" id="A0A9P7ANU0"/>
<sequence length="283" mass="32250">MQSSLGGAYPVGEDAVQVPAGTTESEVEQAGWLEGDTDMCDASSFPEDLLIDDFCIPSEARLPIVPDVVTTRIRPALDGFHRQIFDQKDIACLNSPTARLNDGAINGCAAILYSQFKIPSVNCAILSTFDLPRIQSKEADDRIWRNARWTSYWEKDVWILPIHRKDVVDGHWVICIIYFKTKELHLFDSLADEEAWEPDVKNIMRLIERYLTIARQRHSDVQIDLEDWRGRMLNTNAYDCGLWILAAMIAVLRGRHFSNLHEAQMSDLRHYLRSLVLSVPTCT</sequence>
<dbReference type="PROSITE" id="PS50600">
    <property type="entry name" value="ULP_PROTEASE"/>
    <property type="match status" value="1"/>
</dbReference>
<dbReference type="EMBL" id="JABBWE010000039">
    <property type="protein sequence ID" value="KAG1792064.1"/>
    <property type="molecule type" value="Genomic_DNA"/>
</dbReference>
<evidence type="ECO:0000256" key="4">
    <source>
        <dbReference type="SAM" id="MobiDB-lite"/>
    </source>
</evidence>
<evidence type="ECO:0000259" key="5">
    <source>
        <dbReference type="PROSITE" id="PS50600"/>
    </source>
</evidence>
<evidence type="ECO:0000256" key="2">
    <source>
        <dbReference type="ARBA" id="ARBA00022670"/>
    </source>
</evidence>
<comment type="similarity">
    <text evidence="1">Belongs to the peptidase C48 family.</text>
</comment>
<dbReference type="InterPro" id="IPR003653">
    <property type="entry name" value="Peptidase_C48_C"/>
</dbReference>
<evidence type="ECO:0000313" key="7">
    <source>
        <dbReference type="Proteomes" id="UP000719766"/>
    </source>
</evidence>
<dbReference type="SUPFAM" id="SSF54001">
    <property type="entry name" value="Cysteine proteinases"/>
    <property type="match status" value="1"/>
</dbReference>
<dbReference type="GeneID" id="64604789"/>
<accession>A0A9P7ANU0</accession>
<evidence type="ECO:0000256" key="3">
    <source>
        <dbReference type="ARBA" id="ARBA00022801"/>
    </source>
</evidence>
<organism evidence="6 7">
    <name type="scientific">Suillus plorans</name>
    <dbReference type="NCBI Taxonomy" id="116603"/>
    <lineage>
        <taxon>Eukaryota</taxon>
        <taxon>Fungi</taxon>
        <taxon>Dikarya</taxon>
        <taxon>Basidiomycota</taxon>
        <taxon>Agaricomycotina</taxon>
        <taxon>Agaricomycetes</taxon>
        <taxon>Agaricomycetidae</taxon>
        <taxon>Boletales</taxon>
        <taxon>Suillineae</taxon>
        <taxon>Suillaceae</taxon>
        <taxon>Suillus</taxon>
    </lineage>
</organism>
<proteinExistence type="inferred from homology"/>
<dbReference type="Gene3D" id="3.40.395.10">
    <property type="entry name" value="Adenoviral Proteinase, Chain A"/>
    <property type="match status" value="1"/>
</dbReference>
<comment type="caution">
    <text evidence="6">The sequence shown here is derived from an EMBL/GenBank/DDBJ whole genome shotgun (WGS) entry which is preliminary data.</text>
</comment>
<dbReference type="OrthoDB" id="2976051at2759"/>
<feature type="region of interest" description="Disordered" evidence="4">
    <location>
        <begin position="1"/>
        <end position="24"/>
    </location>
</feature>
<gene>
    <name evidence="6" type="ORF">HD556DRAFT_588299</name>
</gene>
<dbReference type="Pfam" id="PF02902">
    <property type="entry name" value="Peptidase_C48"/>
    <property type="match status" value="1"/>
</dbReference>
<evidence type="ECO:0000313" key="6">
    <source>
        <dbReference type="EMBL" id="KAG1792064.1"/>
    </source>
</evidence>
<dbReference type="InterPro" id="IPR038765">
    <property type="entry name" value="Papain-like_cys_pep_sf"/>
</dbReference>